<dbReference type="Proteomes" id="UP000262073">
    <property type="component" value="Chromosome"/>
</dbReference>
<dbReference type="PROSITE" id="PS01211">
    <property type="entry name" value="UPF0001"/>
    <property type="match status" value="1"/>
</dbReference>
<dbReference type="InterPro" id="IPR001608">
    <property type="entry name" value="Ala_racemase_N"/>
</dbReference>
<evidence type="ECO:0000313" key="7">
    <source>
        <dbReference type="Proteomes" id="UP000262073"/>
    </source>
</evidence>
<gene>
    <name evidence="6" type="ORF">D0Y50_14850</name>
</gene>
<dbReference type="InterPro" id="IPR029066">
    <property type="entry name" value="PLP-binding_barrel"/>
</dbReference>
<sequence>MQTIAERLKITYERIDQATAQANRPSNSVQLLAVSKTKPVSDIRLAYEAGQRLFGENYIQEGVEKVQALADLHDIQWHMVGPVQSNKTKLVAEHFDWVQSVDRAKIARRLNDQRPAALPPLNICIQLNIDNEDTKAGVTPAQLPALIEEIGQYPQLKLRGLMAIPRAQVGVDEQQRSLTRLADLFAQYHTKLSDFDTLSVGMSDDLEAAIGHGSTMVRIGTAIFGERNQ</sequence>
<name>A0A346NPR4_9ALTE</name>
<evidence type="ECO:0000313" key="6">
    <source>
        <dbReference type="EMBL" id="AXR07521.1"/>
    </source>
</evidence>
<dbReference type="PANTHER" id="PTHR10146">
    <property type="entry name" value="PROLINE SYNTHETASE CO-TRANSCRIBED BACTERIAL HOMOLOG PROTEIN"/>
    <property type="match status" value="1"/>
</dbReference>
<keyword evidence="7" id="KW-1185">Reference proteome</keyword>
<evidence type="ECO:0000256" key="4">
    <source>
        <dbReference type="RuleBase" id="RU004514"/>
    </source>
</evidence>
<comment type="function">
    <text evidence="2">Pyridoxal 5'-phosphate (PLP)-binding protein, which is involved in PLP homeostasis.</text>
</comment>
<reference evidence="6 7" key="1">
    <citation type="submission" date="2018-08" db="EMBL/GenBank/DDBJ databases">
        <title>Salinimonas sediminis sp. nov., a piezophilic bacterium isolated from a deep-sea sediment sample from the New Britain Trench.</title>
        <authorList>
            <person name="Cao J."/>
        </authorList>
    </citation>
    <scope>NUCLEOTIDE SEQUENCE [LARGE SCALE GENOMIC DNA]</scope>
    <source>
        <strain evidence="6 7">N102</strain>
    </source>
</reference>
<dbReference type="GO" id="GO:0030170">
    <property type="term" value="F:pyridoxal phosphate binding"/>
    <property type="evidence" value="ECO:0007669"/>
    <property type="project" value="UniProtKB-UniRule"/>
</dbReference>
<dbReference type="KEGG" id="salm:D0Y50_14850"/>
<evidence type="ECO:0000259" key="5">
    <source>
        <dbReference type="Pfam" id="PF01168"/>
    </source>
</evidence>
<feature type="modified residue" description="N6-(pyridoxal phosphate)lysine" evidence="2 3">
    <location>
        <position position="36"/>
    </location>
</feature>
<evidence type="ECO:0000256" key="3">
    <source>
        <dbReference type="PIRSR" id="PIRSR004848-1"/>
    </source>
</evidence>
<protein>
    <recommendedName>
        <fullName evidence="2">Pyridoxal phosphate homeostasis protein</fullName>
        <shortName evidence="2">PLP homeostasis protein</shortName>
    </recommendedName>
</protein>
<dbReference type="FunFam" id="3.20.20.10:FF:000018">
    <property type="entry name" value="Pyridoxal phosphate homeostasis protein"/>
    <property type="match status" value="1"/>
</dbReference>
<dbReference type="CDD" id="cd06824">
    <property type="entry name" value="PLPDE_III_Yggs_like"/>
    <property type="match status" value="1"/>
</dbReference>
<dbReference type="EMBL" id="CP031769">
    <property type="protein sequence ID" value="AXR07521.1"/>
    <property type="molecule type" value="Genomic_DNA"/>
</dbReference>
<dbReference type="PIRSF" id="PIRSF004848">
    <property type="entry name" value="YBL036c_PLPDEIII"/>
    <property type="match status" value="1"/>
</dbReference>
<dbReference type="HAMAP" id="MF_02087">
    <property type="entry name" value="PLP_homeostasis"/>
    <property type="match status" value="1"/>
</dbReference>
<dbReference type="AlphaFoldDB" id="A0A346NPR4"/>
<dbReference type="NCBIfam" id="TIGR00044">
    <property type="entry name" value="YggS family pyridoxal phosphate-dependent enzyme"/>
    <property type="match status" value="1"/>
</dbReference>
<comment type="cofactor">
    <cofactor evidence="3">
        <name>pyridoxal 5'-phosphate</name>
        <dbReference type="ChEBI" id="CHEBI:597326"/>
    </cofactor>
</comment>
<feature type="domain" description="Alanine racemase N-terminal" evidence="5">
    <location>
        <begin position="21"/>
        <end position="227"/>
    </location>
</feature>
<keyword evidence="1 2" id="KW-0663">Pyridoxal phosphate</keyword>
<evidence type="ECO:0000256" key="1">
    <source>
        <dbReference type="ARBA" id="ARBA00022898"/>
    </source>
</evidence>
<dbReference type="PANTHER" id="PTHR10146:SF14">
    <property type="entry name" value="PYRIDOXAL PHOSPHATE HOMEOSTASIS PROTEIN"/>
    <property type="match status" value="1"/>
</dbReference>
<dbReference type="Pfam" id="PF01168">
    <property type="entry name" value="Ala_racemase_N"/>
    <property type="match status" value="1"/>
</dbReference>
<dbReference type="SUPFAM" id="SSF51419">
    <property type="entry name" value="PLP-binding barrel"/>
    <property type="match status" value="1"/>
</dbReference>
<dbReference type="OrthoDB" id="9804072at2"/>
<dbReference type="Gene3D" id="3.20.20.10">
    <property type="entry name" value="Alanine racemase"/>
    <property type="match status" value="1"/>
</dbReference>
<comment type="similarity">
    <text evidence="2 4">Belongs to the pyridoxal phosphate-binding protein YggS/PROSC family.</text>
</comment>
<evidence type="ECO:0000256" key="2">
    <source>
        <dbReference type="HAMAP-Rule" id="MF_02087"/>
    </source>
</evidence>
<dbReference type="RefSeq" id="WP_117317667.1">
    <property type="nucleotide sequence ID" value="NZ_CP031769.1"/>
</dbReference>
<accession>A0A346NPR4</accession>
<organism evidence="6 7">
    <name type="scientific">Salinimonas sediminis</name>
    <dbReference type="NCBI Taxonomy" id="2303538"/>
    <lineage>
        <taxon>Bacteria</taxon>
        <taxon>Pseudomonadati</taxon>
        <taxon>Pseudomonadota</taxon>
        <taxon>Gammaproteobacteria</taxon>
        <taxon>Alteromonadales</taxon>
        <taxon>Alteromonadaceae</taxon>
        <taxon>Alteromonas/Salinimonas group</taxon>
        <taxon>Salinimonas</taxon>
    </lineage>
</organism>
<dbReference type="InterPro" id="IPR011078">
    <property type="entry name" value="PyrdxlP_homeostasis"/>
</dbReference>
<proteinExistence type="inferred from homology"/>